<evidence type="ECO:0000313" key="1">
    <source>
        <dbReference type="EMBL" id="PRX59866.1"/>
    </source>
</evidence>
<proteinExistence type="predicted"/>
<keyword evidence="2" id="KW-1185">Reference proteome</keyword>
<reference evidence="1 2" key="1">
    <citation type="submission" date="2018-03" db="EMBL/GenBank/DDBJ databases">
        <title>Genomic Encyclopedia of Type Strains, Phase III (KMG-III): the genomes of soil and plant-associated and newly described type strains.</title>
        <authorList>
            <person name="Whitman W."/>
        </authorList>
    </citation>
    <scope>NUCLEOTIDE SEQUENCE [LARGE SCALE GENOMIC DNA]</scope>
    <source>
        <strain evidence="1 2">CGMCC 4.7104</strain>
    </source>
</reference>
<gene>
    <name evidence="1" type="ORF">B0I32_1185</name>
</gene>
<dbReference type="AlphaFoldDB" id="A0A2T0MP76"/>
<protein>
    <submittedName>
        <fullName evidence="1">Uncharacterized protein</fullName>
    </submittedName>
</protein>
<sequence>MIGKWPFRSCTAAKYSYSGNLLQLQNPRAGVSTTVGKDAAQSLPKLFDGLLVYIENCLYLRLGQAERLQGVEVEDDAQHVVSQSEFLDCSIGGALVGRNHTVGVKAQGNVLIIRLIGAALEGEHHAVTVFGFAHTGGHAFILWVFVCSGDLSGKSDRHGGRVAA</sequence>
<evidence type="ECO:0000313" key="2">
    <source>
        <dbReference type="Proteomes" id="UP000238312"/>
    </source>
</evidence>
<organism evidence="1 2">
    <name type="scientific">Nonomuraea fuscirosea</name>
    <dbReference type="NCBI Taxonomy" id="1291556"/>
    <lineage>
        <taxon>Bacteria</taxon>
        <taxon>Bacillati</taxon>
        <taxon>Actinomycetota</taxon>
        <taxon>Actinomycetes</taxon>
        <taxon>Streptosporangiales</taxon>
        <taxon>Streptosporangiaceae</taxon>
        <taxon>Nonomuraea</taxon>
    </lineage>
</organism>
<dbReference type="Proteomes" id="UP000238312">
    <property type="component" value="Unassembled WGS sequence"/>
</dbReference>
<comment type="caution">
    <text evidence="1">The sequence shown here is derived from an EMBL/GenBank/DDBJ whole genome shotgun (WGS) entry which is preliminary data.</text>
</comment>
<dbReference type="EMBL" id="PVNG01000018">
    <property type="protein sequence ID" value="PRX59866.1"/>
    <property type="molecule type" value="Genomic_DNA"/>
</dbReference>
<name>A0A2T0MP76_9ACTN</name>
<accession>A0A2T0MP76</accession>